<dbReference type="InterPro" id="IPR051658">
    <property type="entry name" value="UBLCP1"/>
</dbReference>
<dbReference type="SUPFAM" id="SSF56784">
    <property type="entry name" value="HAD-like"/>
    <property type="match status" value="1"/>
</dbReference>
<proteinExistence type="predicted"/>
<dbReference type="Gene3D" id="3.40.50.1000">
    <property type="entry name" value="HAD superfamily/HAD-like"/>
    <property type="match status" value="1"/>
</dbReference>
<dbReference type="GO" id="GO:0005634">
    <property type="term" value="C:nucleus"/>
    <property type="evidence" value="ECO:0007669"/>
    <property type="project" value="TreeGrafter"/>
</dbReference>
<protein>
    <submittedName>
        <fullName evidence="2">Ubiquitin-like domain-containing CTD phosphatase 1</fullName>
        <ecNumber evidence="2">3.1.3.16</ecNumber>
    </submittedName>
</protein>
<dbReference type="GO" id="GO:0090364">
    <property type="term" value="P:regulation of proteasome assembly"/>
    <property type="evidence" value="ECO:0007669"/>
    <property type="project" value="InterPro"/>
</dbReference>
<dbReference type="PANTHER" id="PTHR48493:SF1">
    <property type="entry name" value="UBIQUITIN-LIKE DOMAIN-CONTAINING CTD PHOSPHATASE 1"/>
    <property type="match status" value="1"/>
</dbReference>
<dbReference type="Proteomes" id="UP000596742">
    <property type="component" value="Unassembled WGS sequence"/>
</dbReference>
<dbReference type="EMBL" id="UYJE01006840">
    <property type="protein sequence ID" value="VDI49548.1"/>
    <property type="molecule type" value="Genomic_DNA"/>
</dbReference>
<keyword evidence="3" id="KW-1185">Reference proteome</keyword>
<dbReference type="EC" id="3.1.3.16" evidence="2"/>
<dbReference type="Pfam" id="PF03031">
    <property type="entry name" value="NIF"/>
    <property type="match status" value="1"/>
</dbReference>
<evidence type="ECO:0000259" key="1">
    <source>
        <dbReference type="Pfam" id="PF03031"/>
    </source>
</evidence>
<keyword evidence="2" id="KW-0378">Hydrolase</keyword>
<accession>A0A8B6FI20</accession>
<dbReference type="OrthoDB" id="6124632at2759"/>
<organism evidence="2 3">
    <name type="scientific">Mytilus galloprovincialis</name>
    <name type="common">Mediterranean mussel</name>
    <dbReference type="NCBI Taxonomy" id="29158"/>
    <lineage>
        <taxon>Eukaryota</taxon>
        <taxon>Metazoa</taxon>
        <taxon>Spiralia</taxon>
        <taxon>Lophotrochozoa</taxon>
        <taxon>Mollusca</taxon>
        <taxon>Bivalvia</taxon>
        <taxon>Autobranchia</taxon>
        <taxon>Pteriomorphia</taxon>
        <taxon>Mytilida</taxon>
        <taxon>Mytiloidea</taxon>
        <taxon>Mytilidae</taxon>
        <taxon>Mytilinae</taxon>
        <taxon>Mytilus</taxon>
    </lineage>
</organism>
<dbReference type="GO" id="GO:0004722">
    <property type="term" value="F:protein serine/threonine phosphatase activity"/>
    <property type="evidence" value="ECO:0007669"/>
    <property type="project" value="UniProtKB-EC"/>
</dbReference>
<reference evidence="2" key="1">
    <citation type="submission" date="2018-11" db="EMBL/GenBank/DDBJ databases">
        <authorList>
            <person name="Alioto T."/>
            <person name="Alioto T."/>
        </authorList>
    </citation>
    <scope>NUCLEOTIDE SEQUENCE</scope>
</reference>
<dbReference type="Gene3D" id="2.30.230.10">
    <property type="entry name" value="Lipovitellin, beta-sheet shell regions, chain A"/>
    <property type="match status" value="1"/>
</dbReference>
<evidence type="ECO:0000313" key="3">
    <source>
        <dbReference type="Proteomes" id="UP000596742"/>
    </source>
</evidence>
<dbReference type="GO" id="GO:0005319">
    <property type="term" value="F:lipid transporter activity"/>
    <property type="evidence" value="ECO:0007669"/>
    <property type="project" value="InterPro"/>
</dbReference>
<dbReference type="PANTHER" id="PTHR48493">
    <property type="entry name" value="UBIQUITIN-LIKE DOMAIN-CONTAINING CTD PHOSPHATASE 1"/>
    <property type="match status" value="1"/>
</dbReference>
<evidence type="ECO:0000313" key="2">
    <source>
        <dbReference type="EMBL" id="VDI49548.1"/>
    </source>
</evidence>
<name>A0A8B6FI20_MYTGA</name>
<dbReference type="InterPro" id="IPR023214">
    <property type="entry name" value="HAD_sf"/>
</dbReference>
<sequence>MLFLILLLLDPTEGFNYEAGYEHHYTYSSTSDTLGMHNVTTVLKFRIRMINETNTGIKFHQLSVDSFVQHAQNGEYADNPFKWDLTKRFLFEMEPDGLVHFIHYHQEDKTEVVTLKKALVGTMSAKFQKNDHQTWRYLSTDADHGGYLDHKYEGEKTTNGYTLTRHHYSSQTVLRTHKKVMHVDHSDNIREVKAFDNITMNGDAPATQRTLGKVPSSEFGDSVSDGLVRDSIVVTKKPSKPTTLKETGEIIKDLITCVQRHENKYAQNRTNCVRNLTWEVGKLDQESFLQLSHSALNKSCDISDIKCLEERYLMIDVISQMRSNVSQQILVDYVLERNASVEEVRRCLIHSIATKQPIHVKPLGVIWGKYKQWNASNTIMFDDIRRNFIMNPKTGLRIRAFREAHMNRHKDTELLKLSKYLKDISNVEDFTELNHKYWERYRPKRKHDKTESDDAV</sequence>
<feature type="domain" description="FCP1 homology" evidence="1">
    <location>
        <begin position="346"/>
        <end position="430"/>
    </location>
</feature>
<dbReference type="InterPro" id="IPR015816">
    <property type="entry name" value="Vitellinogen_b-sht_N"/>
</dbReference>
<dbReference type="AlphaFoldDB" id="A0A8B6FI20"/>
<comment type="caution">
    <text evidence="2">The sequence shown here is derived from an EMBL/GenBank/DDBJ whole genome shotgun (WGS) entry which is preliminary data.</text>
</comment>
<gene>
    <name evidence="2" type="ORF">MGAL_10B035025</name>
</gene>
<dbReference type="InterPro" id="IPR004274">
    <property type="entry name" value="FCP1_dom"/>
</dbReference>
<dbReference type="InterPro" id="IPR036412">
    <property type="entry name" value="HAD-like_sf"/>
</dbReference>